<comment type="pathway">
    <text evidence="1 7">Amino-acid biosynthesis; L-proline biosynthesis; L-glutamate 5-semialdehyde from L-glutamate: step 2/2.</text>
</comment>
<evidence type="ECO:0000256" key="1">
    <source>
        <dbReference type="ARBA" id="ARBA00004985"/>
    </source>
</evidence>
<dbReference type="InterPro" id="IPR012134">
    <property type="entry name" value="Glu-5-SA_DH"/>
</dbReference>
<keyword evidence="3 7" id="KW-0641">Proline biosynthesis</keyword>
<dbReference type="UniPathway" id="UPA00098">
    <property type="reaction ID" value="UER00360"/>
</dbReference>
<dbReference type="InterPro" id="IPR016163">
    <property type="entry name" value="Ald_DH_C"/>
</dbReference>
<dbReference type="InterPro" id="IPR000965">
    <property type="entry name" value="GPR_dom"/>
</dbReference>
<comment type="subcellular location">
    <subcellularLocation>
        <location evidence="7">Cytoplasm</location>
    </subcellularLocation>
</comment>
<evidence type="ECO:0000256" key="2">
    <source>
        <dbReference type="ARBA" id="ARBA00022605"/>
    </source>
</evidence>
<dbReference type="NCBIfam" id="NF001221">
    <property type="entry name" value="PRK00197.1"/>
    <property type="match status" value="1"/>
</dbReference>
<dbReference type="GO" id="GO:0050661">
    <property type="term" value="F:NADP binding"/>
    <property type="evidence" value="ECO:0007669"/>
    <property type="project" value="InterPro"/>
</dbReference>
<dbReference type="EMBL" id="UGSB01000001">
    <property type="protein sequence ID" value="SUA58076.1"/>
    <property type="molecule type" value="Genomic_DNA"/>
</dbReference>
<keyword evidence="7" id="KW-0963">Cytoplasm</keyword>
<keyword evidence="2 7" id="KW-0028">Amino-acid biosynthesis</keyword>
<dbReference type="GO" id="GO:0055129">
    <property type="term" value="P:L-proline biosynthetic process"/>
    <property type="evidence" value="ECO:0007669"/>
    <property type="project" value="UniProtKB-UniRule"/>
</dbReference>
<evidence type="ECO:0000256" key="4">
    <source>
        <dbReference type="ARBA" id="ARBA00022857"/>
    </source>
</evidence>
<dbReference type="PIRSF" id="PIRSF000151">
    <property type="entry name" value="GPR"/>
    <property type="match status" value="1"/>
</dbReference>
<comment type="catalytic activity">
    <reaction evidence="6 7">
        <text>L-glutamate 5-semialdehyde + phosphate + NADP(+) = L-glutamyl 5-phosphate + NADPH + H(+)</text>
        <dbReference type="Rhea" id="RHEA:19541"/>
        <dbReference type="ChEBI" id="CHEBI:15378"/>
        <dbReference type="ChEBI" id="CHEBI:43474"/>
        <dbReference type="ChEBI" id="CHEBI:57783"/>
        <dbReference type="ChEBI" id="CHEBI:58066"/>
        <dbReference type="ChEBI" id="CHEBI:58274"/>
        <dbReference type="ChEBI" id="CHEBI:58349"/>
        <dbReference type="EC" id="1.2.1.41"/>
    </reaction>
</comment>
<dbReference type="GO" id="GO:0004350">
    <property type="term" value="F:glutamate-5-semialdehyde dehydrogenase activity"/>
    <property type="evidence" value="ECO:0007669"/>
    <property type="project" value="UniProtKB-UniRule"/>
</dbReference>
<evidence type="ECO:0000256" key="7">
    <source>
        <dbReference type="HAMAP-Rule" id="MF_00412"/>
    </source>
</evidence>
<dbReference type="PANTHER" id="PTHR11063">
    <property type="entry name" value="GLUTAMATE SEMIALDEHYDE DEHYDROGENASE"/>
    <property type="match status" value="1"/>
</dbReference>
<evidence type="ECO:0000313" key="11">
    <source>
        <dbReference type="Proteomes" id="UP000254603"/>
    </source>
</evidence>
<comment type="function">
    <text evidence="7">Catalyzes the NADPH-dependent reduction of L-glutamate 5-phosphate into L-glutamate 5-semialdehyde and phosphate. The product spontaneously undergoes cyclization to form 1-pyrroline-5-carboxylate.</text>
</comment>
<dbReference type="SUPFAM" id="SSF53720">
    <property type="entry name" value="ALDH-like"/>
    <property type="match status" value="1"/>
</dbReference>
<accession>A0A378XK60</accession>
<evidence type="ECO:0000313" key="10">
    <source>
        <dbReference type="EMBL" id="SUA58076.1"/>
    </source>
</evidence>
<organism evidence="10 11">
    <name type="scientific">Oligella ureolytica</name>
    <dbReference type="NCBI Taxonomy" id="90244"/>
    <lineage>
        <taxon>Bacteria</taxon>
        <taxon>Pseudomonadati</taxon>
        <taxon>Pseudomonadota</taxon>
        <taxon>Betaproteobacteria</taxon>
        <taxon>Burkholderiales</taxon>
        <taxon>Alcaligenaceae</taxon>
        <taxon>Oligella</taxon>
    </lineage>
</organism>
<gene>
    <name evidence="10" type="primary">proA_3</name>
    <name evidence="7" type="synonym">proA</name>
    <name evidence="9" type="ORF">I6G29_12665</name>
    <name evidence="10" type="ORF">NCTC11997_02607</name>
</gene>
<dbReference type="GO" id="GO:0005737">
    <property type="term" value="C:cytoplasm"/>
    <property type="evidence" value="ECO:0007669"/>
    <property type="project" value="UniProtKB-SubCell"/>
</dbReference>
<dbReference type="InterPro" id="IPR016162">
    <property type="entry name" value="Ald_DH_N"/>
</dbReference>
<dbReference type="STRING" id="1122619.GCA_000373745_00167"/>
<keyword evidence="12" id="KW-1185">Reference proteome</keyword>
<dbReference type="Pfam" id="PF00171">
    <property type="entry name" value="Aldedh"/>
    <property type="match status" value="2"/>
</dbReference>
<dbReference type="InterPro" id="IPR015590">
    <property type="entry name" value="Aldehyde_DH_dom"/>
</dbReference>
<dbReference type="CDD" id="cd07079">
    <property type="entry name" value="ALDH_F18-19_ProA-GPR"/>
    <property type="match status" value="1"/>
</dbReference>
<reference evidence="9 12" key="2">
    <citation type="submission" date="2020-12" db="EMBL/GenBank/DDBJ databases">
        <title>FDA dAtabase for Regulatory Grade micrObial Sequences (FDA-ARGOS): Supporting development and validation of Infectious Disease Dx tests.</title>
        <authorList>
            <person name="Sproer C."/>
            <person name="Gronow S."/>
            <person name="Severitt S."/>
            <person name="Schroder I."/>
            <person name="Tallon L."/>
            <person name="Sadzewicz L."/>
            <person name="Zhao X."/>
            <person name="Boylan J."/>
            <person name="Ott S."/>
            <person name="Bowen H."/>
            <person name="Vavikolanu K."/>
            <person name="Mehta A."/>
            <person name="Aluvathingal J."/>
            <person name="Nadendla S."/>
            <person name="Lowell S."/>
            <person name="Myers T."/>
            <person name="Yan Y."/>
            <person name="Sichtig H."/>
        </authorList>
    </citation>
    <scope>NUCLEOTIDE SEQUENCE [LARGE SCALE GENOMIC DNA]</scope>
    <source>
        <strain evidence="9 12">FDAARGOS_872</strain>
    </source>
</reference>
<protein>
    <recommendedName>
        <fullName evidence="7">Gamma-glutamyl phosphate reductase</fullName>
        <shortName evidence="7">GPR</shortName>
        <ecNumber evidence="7">1.2.1.41</ecNumber>
    </recommendedName>
    <alternativeName>
        <fullName evidence="7">Glutamate-5-semialdehyde dehydrogenase</fullName>
    </alternativeName>
    <alternativeName>
        <fullName evidence="7">Glutamyl-gamma-semialdehyde dehydrogenase</fullName>
        <shortName evidence="7">GSA dehydrogenase</shortName>
    </alternativeName>
</protein>
<evidence type="ECO:0000256" key="6">
    <source>
        <dbReference type="ARBA" id="ARBA00049024"/>
    </source>
</evidence>
<dbReference type="PANTHER" id="PTHR11063:SF8">
    <property type="entry name" value="DELTA-1-PYRROLINE-5-CARBOXYLATE SYNTHASE"/>
    <property type="match status" value="1"/>
</dbReference>
<evidence type="ECO:0000256" key="3">
    <source>
        <dbReference type="ARBA" id="ARBA00022650"/>
    </source>
</evidence>
<dbReference type="Gene3D" id="3.40.605.10">
    <property type="entry name" value="Aldehyde Dehydrogenase, Chain A, domain 1"/>
    <property type="match status" value="1"/>
</dbReference>
<sequence length="439" mass="48069">MNTTQSTLTSELSLQDYLQQLGHRAREASRILMRTTDQQKSAALLSLADLINRNKEFLLAENAKDLANAKEKNLDAPLLDRLALSDKYLDIMQTGLRQIAAMPAPIGSLSATSVRPNGMKLAQMRVPIGVIGIIYESRPNVTVDAAALCLKSGNACILRGGSEAFYSNQAFAKLISESLKLNGLPDSAVQVIETTDREAVSELVRLTDYVDVIIPRGGKSLLSRLAKDARVPMIMHLEGNCHMHIDEFADIDMAIETAFHAKTHRYGICGSLETLLVDQAVAEQVLPELGKRFQAHGDEMRVCPKTKAILASTGLQSNEQAAIKDATDEDWETEFLGPIIAIRIVDSLEEAIDHIAQYSSGHTESIITNNIQRAEQFQLWVDSSSVYVNLPTVFADGFEYGLGAEIGISTNRLHTRGPVGLEGLTTYKWVVHGNGQKRG</sequence>
<dbReference type="EMBL" id="CP065725">
    <property type="protein sequence ID" value="QPT39943.1"/>
    <property type="molecule type" value="Genomic_DNA"/>
</dbReference>
<evidence type="ECO:0000256" key="5">
    <source>
        <dbReference type="ARBA" id="ARBA00023002"/>
    </source>
</evidence>
<dbReference type="NCBIfam" id="TIGR00407">
    <property type="entry name" value="proA"/>
    <property type="match status" value="1"/>
</dbReference>
<name>A0A378XK60_9BURK</name>
<dbReference type="InterPro" id="IPR016161">
    <property type="entry name" value="Ald_DH/histidinol_DH"/>
</dbReference>
<feature type="domain" description="Aldehyde dehydrogenase" evidence="8">
    <location>
        <begin position="331"/>
        <end position="396"/>
    </location>
</feature>
<keyword evidence="4 7" id="KW-0521">NADP</keyword>
<dbReference type="Proteomes" id="UP000254603">
    <property type="component" value="Unassembled WGS sequence"/>
</dbReference>
<proteinExistence type="inferred from homology"/>
<dbReference type="Proteomes" id="UP000594903">
    <property type="component" value="Chromosome"/>
</dbReference>
<dbReference type="OrthoDB" id="9809970at2"/>
<dbReference type="PROSITE" id="PS01223">
    <property type="entry name" value="PROA"/>
    <property type="match status" value="1"/>
</dbReference>
<dbReference type="Gene3D" id="3.40.309.10">
    <property type="entry name" value="Aldehyde Dehydrogenase, Chain A, domain 2"/>
    <property type="match status" value="1"/>
</dbReference>
<dbReference type="HAMAP" id="MF_00412">
    <property type="entry name" value="ProA"/>
    <property type="match status" value="1"/>
</dbReference>
<evidence type="ECO:0000313" key="9">
    <source>
        <dbReference type="EMBL" id="QPT39943.1"/>
    </source>
</evidence>
<dbReference type="EC" id="1.2.1.41" evidence="7"/>
<feature type="domain" description="Aldehyde dehydrogenase" evidence="8">
    <location>
        <begin position="23"/>
        <end position="295"/>
    </location>
</feature>
<dbReference type="AlphaFoldDB" id="A0A378XK60"/>
<evidence type="ECO:0000313" key="12">
    <source>
        <dbReference type="Proteomes" id="UP000594903"/>
    </source>
</evidence>
<comment type="similarity">
    <text evidence="7">Belongs to the gamma-glutamyl phosphate reductase family.</text>
</comment>
<dbReference type="InterPro" id="IPR020593">
    <property type="entry name" value="G-glutamylP_reductase_CS"/>
</dbReference>
<keyword evidence="5 7" id="KW-0560">Oxidoreductase</keyword>
<dbReference type="RefSeq" id="WP_018573350.1">
    <property type="nucleotide sequence ID" value="NZ_CP065725.1"/>
</dbReference>
<evidence type="ECO:0000259" key="8">
    <source>
        <dbReference type="Pfam" id="PF00171"/>
    </source>
</evidence>
<reference evidence="10 11" key="1">
    <citation type="submission" date="2018-06" db="EMBL/GenBank/DDBJ databases">
        <authorList>
            <consortium name="Pathogen Informatics"/>
            <person name="Doyle S."/>
        </authorList>
    </citation>
    <scope>NUCLEOTIDE SEQUENCE [LARGE SCALE GENOMIC DNA]</scope>
    <source>
        <strain evidence="10 11">NCTC11997</strain>
    </source>
</reference>